<keyword evidence="8" id="KW-1185">Reference proteome</keyword>
<keyword evidence="2" id="KW-0349">Heme</keyword>
<keyword evidence="4" id="KW-0408">Iron</keyword>
<dbReference type="GO" id="GO:0016705">
    <property type="term" value="F:oxidoreductase activity, acting on paired donors, with incorporation or reduction of molecular oxygen"/>
    <property type="evidence" value="ECO:0007669"/>
    <property type="project" value="InterPro"/>
</dbReference>
<protein>
    <recommendedName>
        <fullName evidence="9">Cytochrome P450</fullName>
    </recommendedName>
</protein>
<gene>
    <name evidence="7" type="ORF">R3W88_017187</name>
</gene>
<evidence type="ECO:0000256" key="5">
    <source>
        <dbReference type="ARBA" id="ARBA00023033"/>
    </source>
</evidence>
<comment type="caution">
    <text evidence="7">The sequence shown here is derived from an EMBL/GenBank/DDBJ whole genome shotgun (WGS) entry which is preliminary data.</text>
</comment>
<keyword evidence="6" id="KW-0472">Membrane</keyword>
<name>A0AAV9L1Y0_9SOLN</name>
<keyword evidence="6" id="KW-1133">Transmembrane helix</keyword>
<keyword evidence="6" id="KW-0812">Transmembrane</keyword>
<evidence type="ECO:0000256" key="3">
    <source>
        <dbReference type="ARBA" id="ARBA00022723"/>
    </source>
</evidence>
<dbReference type="InterPro" id="IPR036396">
    <property type="entry name" value="Cyt_P450_sf"/>
</dbReference>
<feature type="transmembrane region" description="Helical" evidence="6">
    <location>
        <begin position="6"/>
        <end position="24"/>
    </location>
</feature>
<keyword evidence="5" id="KW-0560">Oxidoreductase</keyword>
<dbReference type="GO" id="GO:0004497">
    <property type="term" value="F:monooxygenase activity"/>
    <property type="evidence" value="ECO:0007669"/>
    <property type="project" value="UniProtKB-KW"/>
</dbReference>
<dbReference type="AlphaFoldDB" id="A0AAV9L1Y0"/>
<reference evidence="7 8" key="1">
    <citation type="submission" date="2023-10" db="EMBL/GenBank/DDBJ databases">
        <title>Genome-Wide Identification Analysis in wild type Solanum Pinnatisectum Reveals Some Genes Defensing Phytophthora Infestans.</title>
        <authorList>
            <person name="Sun C."/>
        </authorList>
    </citation>
    <scope>NUCLEOTIDE SEQUENCE [LARGE SCALE GENOMIC DNA]</scope>
    <source>
        <strain evidence="7">LQN</strain>
        <tissue evidence="7">Leaf</tissue>
    </source>
</reference>
<dbReference type="PRINTS" id="PR00385">
    <property type="entry name" value="P450"/>
</dbReference>
<dbReference type="PANTHER" id="PTHR47950:SF44">
    <property type="entry name" value="CYTOCHROME P450, FAMILY 76, SUBFAMILY C, POLYPEPTIDE 5-RELATED"/>
    <property type="match status" value="1"/>
</dbReference>
<dbReference type="Proteomes" id="UP001311915">
    <property type="component" value="Unassembled WGS sequence"/>
</dbReference>
<dbReference type="GO" id="GO:0005506">
    <property type="term" value="F:iron ion binding"/>
    <property type="evidence" value="ECO:0007669"/>
    <property type="project" value="InterPro"/>
</dbReference>
<evidence type="ECO:0000256" key="6">
    <source>
        <dbReference type="SAM" id="Phobius"/>
    </source>
</evidence>
<keyword evidence="5" id="KW-0503">Monooxygenase</keyword>
<dbReference type="Pfam" id="PF00067">
    <property type="entry name" value="p450"/>
    <property type="match status" value="1"/>
</dbReference>
<evidence type="ECO:0000256" key="2">
    <source>
        <dbReference type="ARBA" id="ARBA00022617"/>
    </source>
</evidence>
<dbReference type="PANTHER" id="PTHR47950">
    <property type="entry name" value="CYTOCHROME P450, FAMILY 76, SUBFAMILY C, POLYPEPTIDE 5-RELATED"/>
    <property type="match status" value="1"/>
</dbReference>
<evidence type="ECO:0000256" key="4">
    <source>
        <dbReference type="ARBA" id="ARBA00023004"/>
    </source>
</evidence>
<evidence type="ECO:0008006" key="9">
    <source>
        <dbReference type="Google" id="ProtNLM"/>
    </source>
</evidence>
<dbReference type="InterPro" id="IPR001128">
    <property type="entry name" value="Cyt_P450"/>
</dbReference>
<dbReference type="EMBL" id="JAWPEI010000008">
    <property type="protein sequence ID" value="KAK4718849.1"/>
    <property type="molecule type" value="Genomic_DNA"/>
</dbReference>
<evidence type="ECO:0000313" key="8">
    <source>
        <dbReference type="Proteomes" id="UP001311915"/>
    </source>
</evidence>
<evidence type="ECO:0000256" key="1">
    <source>
        <dbReference type="ARBA" id="ARBA00010617"/>
    </source>
</evidence>
<dbReference type="Gene3D" id="1.10.630.10">
    <property type="entry name" value="Cytochrome P450"/>
    <property type="match status" value="2"/>
</dbReference>
<proteinExistence type="inferred from homology"/>
<organism evidence="7 8">
    <name type="scientific">Solanum pinnatisectum</name>
    <name type="common">tansyleaf nightshade</name>
    <dbReference type="NCBI Taxonomy" id="50273"/>
    <lineage>
        <taxon>Eukaryota</taxon>
        <taxon>Viridiplantae</taxon>
        <taxon>Streptophyta</taxon>
        <taxon>Embryophyta</taxon>
        <taxon>Tracheophyta</taxon>
        <taxon>Spermatophyta</taxon>
        <taxon>Magnoliopsida</taxon>
        <taxon>eudicotyledons</taxon>
        <taxon>Gunneridae</taxon>
        <taxon>Pentapetalae</taxon>
        <taxon>asterids</taxon>
        <taxon>lamiids</taxon>
        <taxon>Solanales</taxon>
        <taxon>Solanaceae</taxon>
        <taxon>Solanoideae</taxon>
        <taxon>Solaneae</taxon>
        <taxon>Solanum</taxon>
    </lineage>
</organism>
<sequence>MELPILLFSISLIFCCFFITLLILNTISTRKLPLGPTGLPIIGSLLQLGSKPNHSLAKLAKIHSPLMTLKFHQILQKHDKTFSARTIPDAVSFQPNREATLSWIPPENTWRKKRRICNMHMFDNQRLDLLQELRHQKAEQLWLGLDATTLNLISNMIFSIDMVDPEFKKAHEFKELVWTIMEDAGVPNLSDYFPDLFIAGSDTSALTIEWAMAELLRKPEELNKVRQEVIQQIGTESPVKESDMDKLPYLQAVVKETMRLHPAAPLLLPHKAQHDVQVLGFTMPKDSQVLVNAWAIGRDPKTWERPLEFLPLRFMESSVDFLSLYRLVRAGEYLPDGMTPEKLDMEEQFGVTLRKAIPLVAIPSRE</sequence>
<comment type="similarity">
    <text evidence="1">Belongs to the cytochrome P450 family.</text>
</comment>
<dbReference type="GO" id="GO:0020037">
    <property type="term" value="F:heme binding"/>
    <property type="evidence" value="ECO:0007669"/>
    <property type="project" value="InterPro"/>
</dbReference>
<keyword evidence="3" id="KW-0479">Metal-binding</keyword>
<accession>A0AAV9L1Y0</accession>
<evidence type="ECO:0000313" key="7">
    <source>
        <dbReference type="EMBL" id="KAK4718849.1"/>
    </source>
</evidence>
<dbReference type="SUPFAM" id="SSF48264">
    <property type="entry name" value="Cytochrome P450"/>
    <property type="match status" value="1"/>
</dbReference>